<dbReference type="RefSeq" id="WP_133229031.1">
    <property type="nucleotide sequence ID" value="NZ_SOZE01000008.1"/>
</dbReference>
<organism evidence="1 2">
    <name type="scientific">Mucilaginibacter psychrotolerans</name>
    <dbReference type="NCBI Taxonomy" id="1524096"/>
    <lineage>
        <taxon>Bacteria</taxon>
        <taxon>Pseudomonadati</taxon>
        <taxon>Bacteroidota</taxon>
        <taxon>Sphingobacteriia</taxon>
        <taxon>Sphingobacteriales</taxon>
        <taxon>Sphingobacteriaceae</taxon>
        <taxon>Mucilaginibacter</taxon>
    </lineage>
</organism>
<evidence type="ECO:0000313" key="2">
    <source>
        <dbReference type="Proteomes" id="UP000297540"/>
    </source>
</evidence>
<reference evidence="1 2" key="1">
    <citation type="journal article" date="2017" name="Int. J. Syst. Evol. Microbiol.">
        <title>Mucilaginibacterpsychrotolerans sp. nov., isolated from peatlands.</title>
        <authorList>
            <person name="Deng Y."/>
            <person name="Shen L."/>
            <person name="Xu B."/>
            <person name="Liu Y."/>
            <person name="Gu Z."/>
            <person name="Liu H."/>
            <person name="Zhou Y."/>
        </authorList>
    </citation>
    <scope>NUCLEOTIDE SEQUENCE [LARGE SCALE GENOMIC DNA]</scope>
    <source>
        <strain evidence="1 2">NH7-4</strain>
    </source>
</reference>
<dbReference type="AlphaFoldDB" id="A0A4Y8SI13"/>
<dbReference type="EMBL" id="SOZE01000008">
    <property type="protein sequence ID" value="TFF38036.1"/>
    <property type="molecule type" value="Genomic_DNA"/>
</dbReference>
<proteinExistence type="predicted"/>
<evidence type="ECO:0000313" key="1">
    <source>
        <dbReference type="EMBL" id="TFF38036.1"/>
    </source>
</evidence>
<accession>A0A4Y8SI13</accession>
<evidence type="ECO:0008006" key="3">
    <source>
        <dbReference type="Google" id="ProtNLM"/>
    </source>
</evidence>
<protein>
    <recommendedName>
        <fullName evidence="3">Tetratricopeptide repeat protein</fullName>
    </recommendedName>
</protein>
<keyword evidence="2" id="KW-1185">Reference proteome</keyword>
<name>A0A4Y8SI13_9SPHI</name>
<dbReference type="Proteomes" id="UP000297540">
    <property type="component" value="Unassembled WGS sequence"/>
</dbReference>
<comment type="caution">
    <text evidence="1">The sequence shown here is derived from an EMBL/GenBank/DDBJ whole genome shotgun (WGS) entry which is preliminary data.</text>
</comment>
<sequence length="68" mass="7500">MKGNAAAIIEAEKLKLTNNPYYFTLLGELYKTIDPEKALENLNLAPHIAKTQVDKQAISKKIEAINGS</sequence>
<gene>
    <name evidence="1" type="ORF">E2R66_10670</name>
</gene>